<dbReference type="InterPro" id="IPR036388">
    <property type="entry name" value="WH-like_DNA-bd_sf"/>
</dbReference>
<evidence type="ECO:0000313" key="8">
    <source>
        <dbReference type="EMBL" id="SMC39272.1"/>
    </source>
</evidence>
<dbReference type="InterPro" id="IPR001367">
    <property type="entry name" value="Fe_dep_repressor"/>
</dbReference>
<dbReference type="EMBL" id="FWXY01000001">
    <property type="protein sequence ID" value="SMC39272.1"/>
    <property type="molecule type" value="Genomic_DNA"/>
</dbReference>
<dbReference type="GO" id="GO:0003700">
    <property type="term" value="F:DNA-binding transcription factor activity"/>
    <property type="evidence" value="ECO:0007669"/>
    <property type="project" value="InterPro"/>
</dbReference>
<keyword evidence="4" id="KW-0238">DNA-binding</keyword>
<evidence type="ECO:0000256" key="1">
    <source>
        <dbReference type="ARBA" id="ARBA00007871"/>
    </source>
</evidence>
<dbReference type="InterPro" id="IPR036390">
    <property type="entry name" value="WH_DNA-bd_sf"/>
</dbReference>
<dbReference type="PROSITE" id="PS50944">
    <property type="entry name" value="HTH_DTXR"/>
    <property type="match status" value="1"/>
</dbReference>
<dbReference type="Pfam" id="PF01325">
    <property type="entry name" value="Fe_dep_repress"/>
    <property type="match status" value="1"/>
</dbReference>
<dbReference type="PANTHER" id="PTHR33238">
    <property type="entry name" value="IRON (METAL) DEPENDENT REPRESSOR, DTXR FAMILY"/>
    <property type="match status" value="1"/>
</dbReference>
<dbReference type="SMART" id="SM00529">
    <property type="entry name" value="HTH_DTXR"/>
    <property type="match status" value="1"/>
</dbReference>
<dbReference type="InterPro" id="IPR022689">
    <property type="entry name" value="Iron_dep_repressor"/>
</dbReference>
<dbReference type="GO" id="GO:0046914">
    <property type="term" value="F:transition metal ion binding"/>
    <property type="evidence" value="ECO:0007669"/>
    <property type="project" value="InterPro"/>
</dbReference>
<comment type="function">
    <text evidence="6">In the presence of manganese, represses expression of mntH and mntS. Up-regulates expression of mntP.</text>
</comment>
<evidence type="ECO:0000256" key="5">
    <source>
        <dbReference type="ARBA" id="ARBA00023163"/>
    </source>
</evidence>
<organism evidence="8 9">
    <name type="scientific">Desulfocicer vacuolatum DSM 3385</name>
    <dbReference type="NCBI Taxonomy" id="1121400"/>
    <lineage>
        <taxon>Bacteria</taxon>
        <taxon>Pseudomonadati</taxon>
        <taxon>Thermodesulfobacteriota</taxon>
        <taxon>Desulfobacteria</taxon>
        <taxon>Desulfobacterales</taxon>
        <taxon>Desulfobacteraceae</taxon>
        <taxon>Desulfocicer</taxon>
    </lineage>
</organism>
<dbReference type="PANTHER" id="PTHR33238:SF7">
    <property type="entry name" value="IRON-DEPENDENT TRANSCRIPTIONAL REGULATOR"/>
    <property type="match status" value="1"/>
</dbReference>
<name>A0A1W1YT42_9BACT</name>
<dbReference type="OrthoDB" id="9791355at2"/>
<dbReference type="Proteomes" id="UP000192418">
    <property type="component" value="Unassembled WGS sequence"/>
</dbReference>
<dbReference type="InterPro" id="IPR050536">
    <property type="entry name" value="DtxR_MntR_Metal-Reg"/>
</dbReference>
<keyword evidence="3" id="KW-0805">Transcription regulation</keyword>
<gene>
    <name evidence="8" type="ORF">SAMN02746065_101338</name>
</gene>
<dbReference type="Gene3D" id="1.10.60.10">
    <property type="entry name" value="Iron dependent repressor, metal binding and dimerisation domain"/>
    <property type="match status" value="1"/>
</dbReference>
<reference evidence="8 9" key="1">
    <citation type="submission" date="2017-04" db="EMBL/GenBank/DDBJ databases">
        <authorList>
            <person name="Afonso C.L."/>
            <person name="Miller P.J."/>
            <person name="Scott M.A."/>
            <person name="Spackman E."/>
            <person name="Goraichik I."/>
            <person name="Dimitrov K.M."/>
            <person name="Suarez D.L."/>
            <person name="Swayne D.E."/>
        </authorList>
    </citation>
    <scope>NUCLEOTIDE SEQUENCE [LARGE SCALE GENOMIC DNA]</scope>
    <source>
        <strain evidence="8 9">DSM 3385</strain>
    </source>
</reference>
<sequence>MVAAAAPGKSKKKLTSVMEDYLEAIFNLGMKKKVVRVKDIAKEMDVKMPTVTSMLKNLGSKGLVDYEKYEYVELTKEGRKIGKEMRHRHEVLFKFLSEILNVDYKNADKEACKMEHTLSSETLQAFADFMDFIQKCPRSGEEWLDFFQEFRNHGCRPEKCRERTGTIICKIQDQVDTMSKVKP</sequence>
<evidence type="ECO:0000256" key="6">
    <source>
        <dbReference type="ARBA" id="ARBA00025185"/>
    </source>
</evidence>
<dbReference type="Pfam" id="PF02742">
    <property type="entry name" value="Fe_dep_repr_C"/>
    <property type="match status" value="1"/>
</dbReference>
<evidence type="ECO:0000256" key="4">
    <source>
        <dbReference type="ARBA" id="ARBA00023125"/>
    </source>
</evidence>
<protein>
    <recommendedName>
        <fullName evidence="2">Transcriptional regulator MntR</fullName>
    </recommendedName>
</protein>
<comment type="similarity">
    <text evidence="1">Belongs to the DtxR/MntR family.</text>
</comment>
<accession>A0A1W1YT42</accession>
<dbReference type="SUPFAM" id="SSF46785">
    <property type="entry name" value="Winged helix' DNA-binding domain"/>
    <property type="match status" value="1"/>
</dbReference>
<evidence type="ECO:0000256" key="3">
    <source>
        <dbReference type="ARBA" id="ARBA00023015"/>
    </source>
</evidence>
<dbReference type="GO" id="GO:0003677">
    <property type="term" value="F:DNA binding"/>
    <property type="evidence" value="ECO:0007669"/>
    <property type="project" value="UniProtKB-KW"/>
</dbReference>
<proteinExistence type="inferred from homology"/>
<dbReference type="GO" id="GO:0046983">
    <property type="term" value="F:protein dimerization activity"/>
    <property type="evidence" value="ECO:0007669"/>
    <property type="project" value="InterPro"/>
</dbReference>
<keyword evidence="9" id="KW-1185">Reference proteome</keyword>
<evidence type="ECO:0000259" key="7">
    <source>
        <dbReference type="PROSITE" id="PS50944"/>
    </source>
</evidence>
<evidence type="ECO:0000313" key="9">
    <source>
        <dbReference type="Proteomes" id="UP000192418"/>
    </source>
</evidence>
<dbReference type="InterPro" id="IPR022687">
    <property type="entry name" value="HTH_DTXR"/>
</dbReference>
<dbReference type="SUPFAM" id="SSF47979">
    <property type="entry name" value="Iron-dependent repressor protein, dimerization domain"/>
    <property type="match status" value="1"/>
</dbReference>
<feature type="domain" description="HTH dtxR-type" evidence="7">
    <location>
        <begin position="14"/>
        <end position="75"/>
    </location>
</feature>
<dbReference type="STRING" id="1121400.SAMN02746065_101338"/>
<dbReference type="Gene3D" id="1.10.10.10">
    <property type="entry name" value="Winged helix-like DNA-binding domain superfamily/Winged helix DNA-binding domain"/>
    <property type="match status" value="1"/>
</dbReference>
<evidence type="ECO:0000256" key="2">
    <source>
        <dbReference type="ARBA" id="ARBA00022386"/>
    </source>
</evidence>
<dbReference type="InterPro" id="IPR036421">
    <property type="entry name" value="Fe_dep_repressor_sf"/>
</dbReference>
<keyword evidence="5" id="KW-0804">Transcription</keyword>
<dbReference type="RefSeq" id="WP_084066634.1">
    <property type="nucleotide sequence ID" value="NZ_FWXY01000001.1"/>
</dbReference>
<dbReference type="AlphaFoldDB" id="A0A1W1YT42"/>